<name>A0ABS2TS86_9ACTN</name>
<evidence type="ECO:0000313" key="1">
    <source>
        <dbReference type="EMBL" id="MBM9506199.1"/>
    </source>
</evidence>
<protein>
    <submittedName>
        <fullName evidence="1">PE-PGRS family protein</fullName>
    </submittedName>
</protein>
<reference evidence="1 2" key="1">
    <citation type="submission" date="2021-01" db="EMBL/GenBank/DDBJ databases">
        <title>Streptomyces acididurans sp. nov., isolated from a peat swamp forest soil.</title>
        <authorList>
            <person name="Chantavorakit T."/>
            <person name="Duangmal K."/>
        </authorList>
    </citation>
    <scope>NUCLEOTIDE SEQUENCE [LARGE SCALE GENOMIC DNA]</scope>
    <source>
        <strain evidence="1 2">KK5PA1</strain>
    </source>
</reference>
<comment type="caution">
    <text evidence="1">The sequence shown here is derived from an EMBL/GenBank/DDBJ whole genome shotgun (WGS) entry which is preliminary data.</text>
</comment>
<gene>
    <name evidence="1" type="ORF">ITX44_16900</name>
</gene>
<dbReference type="RefSeq" id="WP_205358060.1">
    <property type="nucleotide sequence ID" value="NZ_JADKYB010000008.1"/>
</dbReference>
<proteinExistence type="predicted"/>
<accession>A0ABS2TS86</accession>
<dbReference type="EMBL" id="JADKYB010000008">
    <property type="protein sequence ID" value="MBM9506199.1"/>
    <property type="molecule type" value="Genomic_DNA"/>
</dbReference>
<sequence>MEIGEVWAFRPDPGTAGGPVHRVRIVRIGGVLRSGQARIAFLDGPQELEWADQRGLVAPWDQAGAFLDDERRTAEVAAASRSVRGSVEFEAARLVLSAARPRGRVRMRGRIADAGVLEIRNLDPTCSWLAISAHQLRREPLAFEDRHGRYLAPWPVTLQVARRVARVCREDVLREAHRREPGLRTEQPAPPWRRSRADSAQAFRQSVLAVVREWCA</sequence>
<dbReference type="Proteomes" id="UP000749040">
    <property type="component" value="Unassembled WGS sequence"/>
</dbReference>
<organism evidence="1 2">
    <name type="scientific">Actinacidiphila acididurans</name>
    <dbReference type="NCBI Taxonomy" id="2784346"/>
    <lineage>
        <taxon>Bacteria</taxon>
        <taxon>Bacillati</taxon>
        <taxon>Actinomycetota</taxon>
        <taxon>Actinomycetes</taxon>
        <taxon>Kitasatosporales</taxon>
        <taxon>Streptomycetaceae</taxon>
        <taxon>Actinacidiphila</taxon>
    </lineage>
</organism>
<keyword evidence="2" id="KW-1185">Reference proteome</keyword>
<evidence type="ECO:0000313" key="2">
    <source>
        <dbReference type="Proteomes" id="UP000749040"/>
    </source>
</evidence>